<dbReference type="GeneID" id="37624125"/>
<dbReference type="AlphaFoldDB" id="A0A345UAG0"/>
<keyword evidence="1" id="KW-1133">Transmembrane helix</keyword>
<feature type="transmembrane region" description="Helical" evidence="1">
    <location>
        <begin position="51"/>
        <end position="75"/>
    </location>
</feature>
<feature type="transmembrane region" description="Helical" evidence="1">
    <location>
        <begin position="25"/>
        <end position="45"/>
    </location>
</feature>
<keyword evidence="1" id="KW-0812">Transmembrane</keyword>
<keyword evidence="2" id="KW-0150">Chloroplast</keyword>
<keyword evidence="1" id="KW-0472">Membrane</keyword>
<evidence type="ECO:0000313" key="2">
    <source>
        <dbReference type="EMBL" id="AXI97446.1"/>
    </source>
</evidence>
<organism evidence="2">
    <name type="scientific">Melanthalia intermedia</name>
    <dbReference type="NCBI Taxonomy" id="172989"/>
    <lineage>
        <taxon>Eukaryota</taxon>
        <taxon>Rhodophyta</taxon>
        <taxon>Florideophyceae</taxon>
        <taxon>Rhodymeniophycidae</taxon>
        <taxon>Gracilariales</taxon>
        <taxon>Gracilariaceae</taxon>
        <taxon>Melanthalia</taxon>
    </lineage>
</organism>
<reference evidence="2" key="1">
    <citation type="submission" date="2018-05" db="EMBL/GenBank/DDBJ databases">
        <title>Organellar genomes of Gracilariaceae.</title>
        <authorList>
            <person name="Iha C."/>
            <person name="Oliveira M.C."/>
        </authorList>
    </citation>
    <scope>NUCLEOTIDE SEQUENCE</scope>
</reference>
<sequence length="166" mass="18777">MSIINHTNKLIIHLGRKFTGKSRNIFLLGILSSTNMIMLLEQLFGRQYIKLFHILPLLSSITVIIINLNLMQIFNFQNTSIINRLFTKLSSSKSTLCNYITGMLLGIGSIPCNASVTLAISAWIYSCNYWLIGLAYMATYMFGYTLSSYLAISLSFYYKNKVIAAM</sequence>
<name>A0A345UAG0_9FLOR</name>
<proteinExistence type="predicted"/>
<keyword evidence="2" id="KW-0934">Plastid</keyword>
<dbReference type="RefSeq" id="YP_009511569.1">
    <property type="nucleotide sequence ID" value="NC_039145.1"/>
</dbReference>
<geneLocation type="chloroplast" evidence="2"/>
<evidence type="ECO:0000256" key="1">
    <source>
        <dbReference type="SAM" id="Phobius"/>
    </source>
</evidence>
<gene>
    <name evidence="2" type="primary">dsbD</name>
</gene>
<dbReference type="EMBL" id="MH396016">
    <property type="protein sequence ID" value="AXI97446.1"/>
    <property type="molecule type" value="Genomic_DNA"/>
</dbReference>
<protein>
    <submittedName>
        <fullName evidence="2">Thiol:disulfide interchange protein</fullName>
    </submittedName>
</protein>
<feature type="transmembrane region" description="Helical" evidence="1">
    <location>
        <begin position="130"/>
        <end position="158"/>
    </location>
</feature>
<accession>A0A345UAG0</accession>
<feature type="transmembrane region" description="Helical" evidence="1">
    <location>
        <begin position="96"/>
        <end position="124"/>
    </location>
</feature>